<gene>
    <name evidence="5" type="primary">recX</name>
    <name evidence="9" type="ORF">SAMN04487995_3787</name>
</gene>
<dbReference type="InterPro" id="IPR003783">
    <property type="entry name" value="Regulatory_RecX"/>
</dbReference>
<dbReference type="AlphaFoldDB" id="A0A1H6WVT9"/>
<evidence type="ECO:0000256" key="1">
    <source>
        <dbReference type="ARBA" id="ARBA00004496"/>
    </source>
</evidence>
<evidence type="ECO:0000256" key="2">
    <source>
        <dbReference type="ARBA" id="ARBA00009695"/>
    </source>
</evidence>
<dbReference type="Pfam" id="PF02631">
    <property type="entry name" value="RecX_HTH2"/>
    <property type="match status" value="1"/>
</dbReference>
<dbReference type="Pfam" id="PF21982">
    <property type="entry name" value="RecX_HTH1"/>
    <property type="match status" value="1"/>
</dbReference>
<comment type="subcellular location">
    <subcellularLocation>
        <location evidence="1 5">Cytoplasm</location>
    </subcellularLocation>
</comment>
<dbReference type="HAMAP" id="MF_01114">
    <property type="entry name" value="RecX"/>
    <property type="match status" value="1"/>
</dbReference>
<dbReference type="OrthoDB" id="1523826at2"/>
<feature type="domain" description="RecX first three-helical" evidence="8">
    <location>
        <begin position="7"/>
        <end position="44"/>
    </location>
</feature>
<feature type="domain" description="RecX second three-helical" evidence="6">
    <location>
        <begin position="51"/>
        <end position="91"/>
    </location>
</feature>
<dbReference type="InterPro" id="IPR053925">
    <property type="entry name" value="RecX_HTH_3rd"/>
</dbReference>
<organism evidence="9 10">
    <name type="scientific">Dyadobacter koreensis</name>
    <dbReference type="NCBI Taxonomy" id="408657"/>
    <lineage>
        <taxon>Bacteria</taxon>
        <taxon>Pseudomonadati</taxon>
        <taxon>Bacteroidota</taxon>
        <taxon>Cytophagia</taxon>
        <taxon>Cytophagales</taxon>
        <taxon>Spirosomataceae</taxon>
        <taxon>Dyadobacter</taxon>
    </lineage>
</organism>
<dbReference type="InterPro" id="IPR036388">
    <property type="entry name" value="WH-like_DNA-bd_sf"/>
</dbReference>
<accession>A0A1H6WVT9</accession>
<reference evidence="9 10" key="1">
    <citation type="submission" date="2016-10" db="EMBL/GenBank/DDBJ databases">
        <authorList>
            <person name="de Groot N.N."/>
        </authorList>
    </citation>
    <scope>NUCLEOTIDE SEQUENCE [LARGE SCALE GENOMIC DNA]</scope>
    <source>
        <strain evidence="9 10">DSM 19938</strain>
    </source>
</reference>
<dbReference type="GO" id="GO:0006282">
    <property type="term" value="P:regulation of DNA repair"/>
    <property type="evidence" value="ECO:0007669"/>
    <property type="project" value="UniProtKB-UniRule"/>
</dbReference>
<dbReference type="PANTHER" id="PTHR33602:SF1">
    <property type="entry name" value="REGULATORY PROTEIN RECX FAMILY PROTEIN"/>
    <property type="match status" value="1"/>
</dbReference>
<dbReference type="STRING" id="408657.SAMN04487995_3787"/>
<evidence type="ECO:0000256" key="4">
    <source>
        <dbReference type="ARBA" id="ARBA00022490"/>
    </source>
</evidence>
<evidence type="ECO:0000313" key="9">
    <source>
        <dbReference type="EMBL" id="SEJ21011.1"/>
    </source>
</evidence>
<dbReference type="RefSeq" id="WP_090337784.1">
    <property type="nucleotide sequence ID" value="NZ_FNXY01000005.1"/>
</dbReference>
<protein>
    <recommendedName>
        <fullName evidence="3 5">Regulatory protein RecX</fullName>
    </recommendedName>
</protein>
<dbReference type="Proteomes" id="UP000199532">
    <property type="component" value="Unassembled WGS sequence"/>
</dbReference>
<feature type="domain" description="RecX third three-helical" evidence="7">
    <location>
        <begin position="104"/>
        <end position="146"/>
    </location>
</feature>
<evidence type="ECO:0000256" key="3">
    <source>
        <dbReference type="ARBA" id="ARBA00018111"/>
    </source>
</evidence>
<keyword evidence="4 5" id="KW-0963">Cytoplasm</keyword>
<dbReference type="GO" id="GO:0005737">
    <property type="term" value="C:cytoplasm"/>
    <property type="evidence" value="ECO:0007669"/>
    <property type="project" value="UniProtKB-SubCell"/>
</dbReference>
<proteinExistence type="inferred from homology"/>
<evidence type="ECO:0000259" key="8">
    <source>
        <dbReference type="Pfam" id="PF21982"/>
    </source>
</evidence>
<evidence type="ECO:0000313" key="10">
    <source>
        <dbReference type="Proteomes" id="UP000199532"/>
    </source>
</evidence>
<comment type="function">
    <text evidence="5">Modulates RecA activity.</text>
</comment>
<dbReference type="InterPro" id="IPR053924">
    <property type="entry name" value="RecX_HTH_2nd"/>
</dbReference>
<evidence type="ECO:0000256" key="5">
    <source>
        <dbReference type="HAMAP-Rule" id="MF_01114"/>
    </source>
</evidence>
<evidence type="ECO:0000259" key="6">
    <source>
        <dbReference type="Pfam" id="PF02631"/>
    </source>
</evidence>
<name>A0A1H6WVT9_9BACT</name>
<dbReference type="Pfam" id="PF21981">
    <property type="entry name" value="RecX_HTH3"/>
    <property type="match status" value="1"/>
</dbReference>
<evidence type="ECO:0000259" key="7">
    <source>
        <dbReference type="Pfam" id="PF21981"/>
    </source>
</evidence>
<sequence length="157" mass="18496">MDRLILQKAASYCAYQERTQDEVRKRLQKWEVWGDEADEIIAELISMNYLSEERFAKTYAGGKFRMKNWGKMKIKQELHRRGLSEYSIKEGMKEIPDESYSAGLKELLAKKKEALGRIETDKFKLKQKLARFALGKGYESELVWKTIENLEQEDFNS</sequence>
<dbReference type="PANTHER" id="PTHR33602">
    <property type="entry name" value="REGULATORY PROTEIN RECX FAMILY PROTEIN"/>
    <property type="match status" value="1"/>
</dbReference>
<keyword evidence="10" id="KW-1185">Reference proteome</keyword>
<comment type="similarity">
    <text evidence="2 5">Belongs to the RecX family.</text>
</comment>
<dbReference type="Gene3D" id="1.10.10.10">
    <property type="entry name" value="Winged helix-like DNA-binding domain superfamily/Winged helix DNA-binding domain"/>
    <property type="match status" value="2"/>
</dbReference>
<dbReference type="InterPro" id="IPR053926">
    <property type="entry name" value="RecX_HTH_1st"/>
</dbReference>
<dbReference type="EMBL" id="FNXY01000005">
    <property type="protein sequence ID" value="SEJ21011.1"/>
    <property type="molecule type" value="Genomic_DNA"/>
</dbReference>